<evidence type="ECO:0000259" key="1">
    <source>
        <dbReference type="Pfam" id="PF16363"/>
    </source>
</evidence>
<dbReference type="Proteomes" id="UP001500469">
    <property type="component" value="Unassembled WGS sequence"/>
</dbReference>
<feature type="domain" description="NAD(P)-binding" evidence="1">
    <location>
        <begin position="15"/>
        <end position="328"/>
    </location>
</feature>
<dbReference type="InterPro" id="IPR016040">
    <property type="entry name" value="NAD(P)-bd_dom"/>
</dbReference>
<reference evidence="2 3" key="1">
    <citation type="journal article" date="2019" name="Int. J. Syst. Evol. Microbiol.">
        <title>The Global Catalogue of Microorganisms (GCM) 10K type strain sequencing project: providing services to taxonomists for standard genome sequencing and annotation.</title>
        <authorList>
            <consortium name="The Broad Institute Genomics Platform"/>
            <consortium name="The Broad Institute Genome Sequencing Center for Infectious Disease"/>
            <person name="Wu L."/>
            <person name="Ma J."/>
        </authorList>
    </citation>
    <scope>NUCLEOTIDE SEQUENCE [LARGE SCALE GENOMIC DNA]</scope>
    <source>
        <strain evidence="2 3">JCM 16112</strain>
    </source>
</reference>
<sequence length="376" mass="42583">MSNNIFEVFSGKKILITGHTGFKGSWLSLWLSQKGAQLFGISNEIPTQPSLFEALNLEEKMEHIILDIRDLASLKSEVNRIAPDFIFHMAAQPIVSLSYQNPLDTLTTNAIGTANLLESARYLENKCVVICITSDKCYENVEWVWGYKETDMLGGKDIYSASKAAAEIVIHSYFHSFIKKMPNIRMASVRAGNVIGGGDWAADRIVPDCVRSWSKGEKVEIRNPGATRPWQHVLEPLSGYLAIAADLWQSSELNGQSYNFGPPSQNNITVMELLKKLGKRWGLQNPEDIYIQTGELKFHEAGLLKLNCDKALFDLQWQPTLAIDELIQFTGDWYYSYYHDQVDMAETTKDQIVLFEQKAFDKNIRWATQMDLSPIN</sequence>
<accession>A0ABN1N1Q2</accession>
<dbReference type="RefSeq" id="WP_343852449.1">
    <property type="nucleotide sequence ID" value="NZ_BAAAFI010000031.1"/>
</dbReference>
<dbReference type="EMBL" id="BAAAFI010000031">
    <property type="protein sequence ID" value="GAA0879729.1"/>
    <property type="molecule type" value="Genomic_DNA"/>
</dbReference>
<dbReference type="InterPro" id="IPR036291">
    <property type="entry name" value="NAD(P)-bd_dom_sf"/>
</dbReference>
<dbReference type="SUPFAM" id="SSF51735">
    <property type="entry name" value="NAD(P)-binding Rossmann-fold domains"/>
    <property type="match status" value="1"/>
</dbReference>
<dbReference type="InterPro" id="IPR013445">
    <property type="entry name" value="CDP_4_6_deHydtase"/>
</dbReference>
<evidence type="ECO:0000313" key="2">
    <source>
        <dbReference type="EMBL" id="GAA0879729.1"/>
    </source>
</evidence>
<dbReference type="PANTHER" id="PTHR43000">
    <property type="entry name" value="DTDP-D-GLUCOSE 4,6-DEHYDRATASE-RELATED"/>
    <property type="match status" value="1"/>
</dbReference>
<keyword evidence="3" id="KW-1185">Reference proteome</keyword>
<dbReference type="Pfam" id="PF16363">
    <property type="entry name" value="GDP_Man_Dehyd"/>
    <property type="match status" value="1"/>
</dbReference>
<dbReference type="CDD" id="cd05252">
    <property type="entry name" value="CDP_GD_SDR_e"/>
    <property type="match status" value="1"/>
</dbReference>
<proteinExistence type="predicted"/>
<dbReference type="NCBIfam" id="TIGR02622">
    <property type="entry name" value="CDP_4_6_dhtase"/>
    <property type="match status" value="1"/>
</dbReference>
<protein>
    <submittedName>
        <fullName evidence="2">CDP-glucose 4,6-dehydratase</fullName>
    </submittedName>
</protein>
<evidence type="ECO:0000313" key="3">
    <source>
        <dbReference type="Proteomes" id="UP001500469"/>
    </source>
</evidence>
<dbReference type="Gene3D" id="3.40.50.720">
    <property type="entry name" value="NAD(P)-binding Rossmann-like Domain"/>
    <property type="match status" value="1"/>
</dbReference>
<organism evidence="2 3">
    <name type="scientific">Algoriphagus jejuensis</name>
    <dbReference type="NCBI Taxonomy" id="419934"/>
    <lineage>
        <taxon>Bacteria</taxon>
        <taxon>Pseudomonadati</taxon>
        <taxon>Bacteroidota</taxon>
        <taxon>Cytophagia</taxon>
        <taxon>Cytophagales</taxon>
        <taxon>Cyclobacteriaceae</taxon>
        <taxon>Algoriphagus</taxon>
    </lineage>
</organism>
<comment type="caution">
    <text evidence="2">The sequence shown here is derived from an EMBL/GenBank/DDBJ whole genome shotgun (WGS) entry which is preliminary data.</text>
</comment>
<gene>
    <name evidence="2" type="primary">rfbG</name>
    <name evidence="2" type="ORF">GCM10009119_26980</name>
</gene>
<name>A0ABN1N1Q2_9BACT</name>
<dbReference type="Gene3D" id="3.90.25.10">
    <property type="entry name" value="UDP-galactose 4-epimerase, domain 1"/>
    <property type="match status" value="1"/>
</dbReference>